<reference evidence="2" key="1">
    <citation type="journal article" date="2022" name="bioRxiv">
        <title>Sequencing and chromosome-scale assembly of the giantPleurodeles waltlgenome.</title>
        <authorList>
            <person name="Brown T."/>
            <person name="Elewa A."/>
            <person name="Iarovenko S."/>
            <person name="Subramanian E."/>
            <person name="Araus A.J."/>
            <person name="Petzold A."/>
            <person name="Susuki M."/>
            <person name="Suzuki K.-i.T."/>
            <person name="Hayashi T."/>
            <person name="Toyoda A."/>
            <person name="Oliveira C."/>
            <person name="Osipova E."/>
            <person name="Leigh N.D."/>
            <person name="Simon A."/>
            <person name="Yun M.H."/>
        </authorList>
    </citation>
    <scope>NUCLEOTIDE SEQUENCE</scope>
    <source>
        <strain evidence="2">20211129_DDA</strain>
        <tissue evidence="2">Liver</tissue>
    </source>
</reference>
<sequence>MWYSSGPRFPSSAKSFRPSHTPPAGEEAGEASPPQSRSRHRAGLRYLSAEPGAATPLLPTGLPAELRMVGKKVSRVSLPSTAAPHDRSAVPLWTDLLPRPGYGVIHQQSTPALPSPAWAKARPTPEPPRQASAQSLHGAPAMLQGLKPLPATRPSLLQQSASHVAHSRPGRA</sequence>
<dbReference type="Proteomes" id="UP001066276">
    <property type="component" value="Chromosome 6"/>
</dbReference>
<feature type="region of interest" description="Disordered" evidence="1">
    <location>
        <begin position="104"/>
        <end position="172"/>
    </location>
</feature>
<protein>
    <submittedName>
        <fullName evidence="2">Uncharacterized protein</fullName>
    </submittedName>
</protein>
<organism evidence="2 3">
    <name type="scientific">Pleurodeles waltl</name>
    <name type="common">Iberian ribbed newt</name>
    <dbReference type="NCBI Taxonomy" id="8319"/>
    <lineage>
        <taxon>Eukaryota</taxon>
        <taxon>Metazoa</taxon>
        <taxon>Chordata</taxon>
        <taxon>Craniata</taxon>
        <taxon>Vertebrata</taxon>
        <taxon>Euteleostomi</taxon>
        <taxon>Amphibia</taxon>
        <taxon>Batrachia</taxon>
        <taxon>Caudata</taxon>
        <taxon>Salamandroidea</taxon>
        <taxon>Salamandridae</taxon>
        <taxon>Pleurodelinae</taxon>
        <taxon>Pleurodeles</taxon>
    </lineage>
</organism>
<dbReference type="EMBL" id="JANPWB010000010">
    <property type="protein sequence ID" value="KAJ1141456.1"/>
    <property type="molecule type" value="Genomic_DNA"/>
</dbReference>
<name>A0AAV7QLQ1_PLEWA</name>
<accession>A0AAV7QLQ1</accession>
<evidence type="ECO:0000313" key="3">
    <source>
        <dbReference type="Proteomes" id="UP001066276"/>
    </source>
</evidence>
<gene>
    <name evidence="2" type="ORF">NDU88_007788</name>
</gene>
<comment type="caution">
    <text evidence="2">The sequence shown here is derived from an EMBL/GenBank/DDBJ whole genome shotgun (WGS) entry which is preliminary data.</text>
</comment>
<proteinExistence type="predicted"/>
<dbReference type="AlphaFoldDB" id="A0AAV7QLQ1"/>
<evidence type="ECO:0000313" key="2">
    <source>
        <dbReference type="EMBL" id="KAJ1141456.1"/>
    </source>
</evidence>
<keyword evidence="3" id="KW-1185">Reference proteome</keyword>
<feature type="region of interest" description="Disordered" evidence="1">
    <location>
        <begin position="1"/>
        <end position="60"/>
    </location>
</feature>
<evidence type="ECO:0000256" key="1">
    <source>
        <dbReference type="SAM" id="MobiDB-lite"/>
    </source>
</evidence>